<evidence type="ECO:0000313" key="3">
    <source>
        <dbReference type="Proteomes" id="UP000001514"/>
    </source>
</evidence>
<dbReference type="AlphaFoldDB" id="D8S342"/>
<dbReference type="InParanoid" id="D8S342"/>
<reference evidence="2 3" key="1">
    <citation type="journal article" date="2011" name="Science">
        <title>The Selaginella genome identifies genetic changes associated with the evolution of vascular plants.</title>
        <authorList>
            <person name="Banks J.A."/>
            <person name="Nishiyama T."/>
            <person name="Hasebe M."/>
            <person name="Bowman J.L."/>
            <person name="Gribskov M."/>
            <person name="dePamphilis C."/>
            <person name="Albert V.A."/>
            <person name="Aono N."/>
            <person name="Aoyama T."/>
            <person name="Ambrose B.A."/>
            <person name="Ashton N.W."/>
            <person name="Axtell M.J."/>
            <person name="Barker E."/>
            <person name="Barker M.S."/>
            <person name="Bennetzen J.L."/>
            <person name="Bonawitz N.D."/>
            <person name="Chapple C."/>
            <person name="Cheng C."/>
            <person name="Correa L.G."/>
            <person name="Dacre M."/>
            <person name="DeBarry J."/>
            <person name="Dreyer I."/>
            <person name="Elias M."/>
            <person name="Engstrom E.M."/>
            <person name="Estelle M."/>
            <person name="Feng L."/>
            <person name="Finet C."/>
            <person name="Floyd S.K."/>
            <person name="Frommer W.B."/>
            <person name="Fujita T."/>
            <person name="Gramzow L."/>
            <person name="Gutensohn M."/>
            <person name="Harholt J."/>
            <person name="Hattori M."/>
            <person name="Heyl A."/>
            <person name="Hirai T."/>
            <person name="Hiwatashi Y."/>
            <person name="Ishikawa M."/>
            <person name="Iwata M."/>
            <person name="Karol K.G."/>
            <person name="Koehler B."/>
            <person name="Kolukisaoglu U."/>
            <person name="Kubo M."/>
            <person name="Kurata T."/>
            <person name="Lalonde S."/>
            <person name="Li K."/>
            <person name="Li Y."/>
            <person name="Litt A."/>
            <person name="Lyons E."/>
            <person name="Manning G."/>
            <person name="Maruyama T."/>
            <person name="Michael T.P."/>
            <person name="Mikami K."/>
            <person name="Miyazaki S."/>
            <person name="Morinaga S."/>
            <person name="Murata T."/>
            <person name="Mueller-Roeber B."/>
            <person name="Nelson D.R."/>
            <person name="Obara M."/>
            <person name="Oguri Y."/>
            <person name="Olmstead R.G."/>
            <person name="Onodera N."/>
            <person name="Petersen B.L."/>
            <person name="Pils B."/>
            <person name="Prigge M."/>
            <person name="Rensing S.A."/>
            <person name="Riano-Pachon D.M."/>
            <person name="Roberts A.W."/>
            <person name="Sato Y."/>
            <person name="Scheller H.V."/>
            <person name="Schulz B."/>
            <person name="Schulz C."/>
            <person name="Shakirov E.V."/>
            <person name="Shibagaki N."/>
            <person name="Shinohara N."/>
            <person name="Shippen D.E."/>
            <person name="Soerensen I."/>
            <person name="Sotooka R."/>
            <person name="Sugimoto N."/>
            <person name="Sugita M."/>
            <person name="Sumikawa N."/>
            <person name="Tanurdzic M."/>
            <person name="Theissen G."/>
            <person name="Ulvskov P."/>
            <person name="Wakazuki S."/>
            <person name="Weng J.K."/>
            <person name="Willats W.W."/>
            <person name="Wipf D."/>
            <person name="Wolf P.G."/>
            <person name="Yang L."/>
            <person name="Zimmer A.D."/>
            <person name="Zhu Q."/>
            <person name="Mitros T."/>
            <person name="Hellsten U."/>
            <person name="Loque D."/>
            <person name="Otillar R."/>
            <person name="Salamov A."/>
            <person name="Schmutz J."/>
            <person name="Shapiro H."/>
            <person name="Lindquist E."/>
            <person name="Lucas S."/>
            <person name="Rokhsar D."/>
            <person name="Grigoriev I.V."/>
        </authorList>
    </citation>
    <scope>NUCLEOTIDE SEQUENCE [LARGE SCALE GENOMIC DNA]</scope>
</reference>
<protein>
    <submittedName>
        <fullName evidence="2">Uncharacterized protein</fullName>
    </submittedName>
</protein>
<dbReference type="EMBL" id="GL377600">
    <property type="protein sequence ID" value="EFJ21042.1"/>
    <property type="molecule type" value="Genomic_DNA"/>
</dbReference>
<evidence type="ECO:0000256" key="1">
    <source>
        <dbReference type="SAM" id="MobiDB-lite"/>
    </source>
</evidence>
<keyword evidence="3" id="KW-1185">Reference proteome</keyword>
<name>D8S342_SELML</name>
<dbReference type="Proteomes" id="UP000001514">
    <property type="component" value="Unassembled WGS sequence"/>
</dbReference>
<sequence>MDSPSFRSQNCTGKADSDSALEGDREEDVLARYHCPEHQQICELAHPIWSCIPRLFILFDIIRLELAAVIVSLNTTLGAVASTEFVKGSDHLGAIEVAVGARDKEATVARADAAGAFVAAGEVAVARLNLVASSIQCRASARVGVLSMRAPQQHDDHEIHKTLRASAMFIDFMVTKLLIDLEPIIYKVWAGTEAGLALLSQQDFQNLGGQGGTQLKLHGLPREACLTLLYKSQLV</sequence>
<evidence type="ECO:0000313" key="2">
    <source>
        <dbReference type="EMBL" id="EFJ21042.1"/>
    </source>
</evidence>
<organism evidence="3">
    <name type="scientific">Selaginella moellendorffii</name>
    <name type="common">Spikemoss</name>
    <dbReference type="NCBI Taxonomy" id="88036"/>
    <lineage>
        <taxon>Eukaryota</taxon>
        <taxon>Viridiplantae</taxon>
        <taxon>Streptophyta</taxon>
        <taxon>Embryophyta</taxon>
        <taxon>Tracheophyta</taxon>
        <taxon>Lycopodiopsida</taxon>
        <taxon>Selaginellales</taxon>
        <taxon>Selaginellaceae</taxon>
        <taxon>Selaginella</taxon>
    </lineage>
</organism>
<dbReference type="HOGENOM" id="CLU_1181895_0_0_1"/>
<proteinExistence type="predicted"/>
<gene>
    <name evidence="2" type="ORF">SELMODRAFT_417644</name>
</gene>
<feature type="region of interest" description="Disordered" evidence="1">
    <location>
        <begin position="1"/>
        <end position="22"/>
    </location>
</feature>
<feature type="compositionally biased region" description="Polar residues" evidence="1">
    <location>
        <begin position="1"/>
        <end position="12"/>
    </location>
</feature>
<accession>D8S342</accession>
<dbReference type="KEGG" id="smo:SELMODRAFT_417644"/>
<dbReference type="Gramene" id="EFJ21042">
    <property type="protein sequence ID" value="EFJ21042"/>
    <property type="gene ID" value="SELMODRAFT_417644"/>
</dbReference>